<proteinExistence type="predicted"/>
<dbReference type="RefSeq" id="WP_104508891.1">
    <property type="nucleotide sequence ID" value="NZ_JACIGC010000011.1"/>
</dbReference>
<dbReference type="OrthoDB" id="4070623at2"/>
<evidence type="ECO:0000313" key="1">
    <source>
        <dbReference type="EMBL" id="PPQ28934.1"/>
    </source>
</evidence>
<organism evidence="1 2">
    <name type="scientific">Rhodoblastus sphagnicola</name>
    <dbReference type="NCBI Taxonomy" id="333368"/>
    <lineage>
        <taxon>Bacteria</taxon>
        <taxon>Pseudomonadati</taxon>
        <taxon>Pseudomonadota</taxon>
        <taxon>Alphaproteobacteria</taxon>
        <taxon>Hyphomicrobiales</taxon>
        <taxon>Rhodoblastaceae</taxon>
        <taxon>Rhodoblastus</taxon>
    </lineage>
</organism>
<comment type="caution">
    <text evidence="1">The sequence shown here is derived from an EMBL/GenBank/DDBJ whole genome shotgun (WGS) entry which is preliminary data.</text>
</comment>
<gene>
    <name evidence="1" type="ORF">CCR94_16215</name>
</gene>
<dbReference type="AlphaFoldDB" id="A0A2S6N2T0"/>
<dbReference type="Pfam" id="PF05954">
    <property type="entry name" value="Phage_GPD"/>
    <property type="match status" value="1"/>
</dbReference>
<keyword evidence="2" id="KW-1185">Reference proteome</keyword>
<name>A0A2S6N2T0_9HYPH</name>
<dbReference type="EMBL" id="NHSJ01000100">
    <property type="protein sequence ID" value="PPQ28934.1"/>
    <property type="molecule type" value="Genomic_DNA"/>
</dbReference>
<sequence length="338" mass="36011">MNPIVQIWLNGQDISGRLAGRVLAARIDETDGEKTDTLRLKVSNYDGRLSKPATGAVLEVVLGWRETGIAKQGSFKVQEVTKHGEAAVFDITAQAAQLDKTLKTQKNRNWKAPKTYGDVFQQLAGDNGLAAAVHASIAQIKIEKVVAQHGESDMHFATRLARSVGAIAKVAEGRLVIVPKGQGQSASGADIPALVVTPNDLHDGWSLGAKERPKRGKCKASMVDRASGKRKTFSAGDESNGPDYVFPHIFGTETEAKNAASAHSGHFKRNEAHFRGALRAGIIAPAAGGIITTSGFGDDDDRDWTIKHKSTAFHAGIEISFDCEVKAANPPAKEDSSG</sequence>
<reference evidence="1 2" key="1">
    <citation type="journal article" date="2018" name="Arch. Microbiol.">
        <title>New insights into the metabolic potential of the phototrophic purple bacterium Rhodopila globiformis DSM 161(T) from its draft genome sequence and evidence for a vanadium-dependent nitrogenase.</title>
        <authorList>
            <person name="Imhoff J.F."/>
            <person name="Rahn T."/>
            <person name="Kunzel S."/>
            <person name="Neulinger S.C."/>
        </authorList>
    </citation>
    <scope>NUCLEOTIDE SEQUENCE [LARGE SCALE GENOMIC DNA]</scope>
    <source>
        <strain evidence="1 2">DSM 16996</strain>
    </source>
</reference>
<evidence type="ECO:0008006" key="3">
    <source>
        <dbReference type="Google" id="ProtNLM"/>
    </source>
</evidence>
<dbReference type="SUPFAM" id="SSF69279">
    <property type="entry name" value="Phage tail proteins"/>
    <property type="match status" value="1"/>
</dbReference>
<evidence type="ECO:0000313" key="2">
    <source>
        <dbReference type="Proteomes" id="UP000239089"/>
    </source>
</evidence>
<accession>A0A2S6N2T0</accession>
<dbReference type="Proteomes" id="UP000239089">
    <property type="component" value="Unassembled WGS sequence"/>
</dbReference>
<protein>
    <recommendedName>
        <fullName evidence="3">Late control protein</fullName>
    </recommendedName>
</protein>